<keyword evidence="2" id="KW-1185">Reference proteome</keyword>
<dbReference type="RefSeq" id="WP_085862892.1">
    <property type="nucleotide sequence ID" value="NZ_FWFT01000001.1"/>
</dbReference>
<name>A0A1Y5RHK5_9RHOB</name>
<reference evidence="1 2" key="1">
    <citation type="submission" date="2017-03" db="EMBL/GenBank/DDBJ databases">
        <authorList>
            <person name="Afonso C.L."/>
            <person name="Miller P.J."/>
            <person name="Scott M.A."/>
            <person name="Spackman E."/>
            <person name="Goraichik I."/>
            <person name="Dimitrov K.M."/>
            <person name="Suarez D.L."/>
            <person name="Swayne D.E."/>
        </authorList>
    </citation>
    <scope>NUCLEOTIDE SEQUENCE [LARGE SCALE GENOMIC DNA]</scope>
    <source>
        <strain evidence="1 2">CECT 8397</strain>
    </source>
</reference>
<dbReference type="OrthoDB" id="7871041at2"/>
<gene>
    <name evidence="1" type="ORF">PSJ8397_00423</name>
</gene>
<dbReference type="AlphaFoldDB" id="A0A1Y5RHK5"/>
<evidence type="ECO:0000313" key="2">
    <source>
        <dbReference type="Proteomes" id="UP000193623"/>
    </source>
</evidence>
<dbReference type="Proteomes" id="UP000193623">
    <property type="component" value="Unassembled WGS sequence"/>
</dbReference>
<organism evidence="1 2">
    <name type="scientific">Pseudooctadecabacter jejudonensis</name>
    <dbReference type="NCBI Taxonomy" id="1391910"/>
    <lineage>
        <taxon>Bacteria</taxon>
        <taxon>Pseudomonadati</taxon>
        <taxon>Pseudomonadota</taxon>
        <taxon>Alphaproteobacteria</taxon>
        <taxon>Rhodobacterales</taxon>
        <taxon>Paracoccaceae</taxon>
        <taxon>Pseudooctadecabacter</taxon>
    </lineage>
</organism>
<protein>
    <submittedName>
        <fullName evidence="1">Uncharacterized protein</fullName>
    </submittedName>
</protein>
<dbReference type="EMBL" id="FWFT01000001">
    <property type="protein sequence ID" value="SLN16489.1"/>
    <property type="molecule type" value="Genomic_DNA"/>
</dbReference>
<accession>A0A1Y5RHK5</accession>
<proteinExistence type="predicted"/>
<evidence type="ECO:0000313" key="1">
    <source>
        <dbReference type="EMBL" id="SLN16489.1"/>
    </source>
</evidence>
<sequence length="75" mass="8595">MSWTTALTHWPQLLEQLAADFPQLEAAALKRFRGDRDKMEIYLADAHHLTRAEARETLNDWLMYRAPVAASQIAA</sequence>